<sequence length="414" mass="43968">MPFNRLLCTSLLCLLPAGAALAQDNFTSGVTISDGDAPNSNLADLFVEDNTVLNASTCMGRDCDIAETFESTTRLAIKDIEPGILLEDTSPTGFPNGDWRIRINENLATASGGLNKFTIRDATNGTTPFTIASFAPDNTFYVSGGGNIGFGTMLPQSSLHIVRASKPQIRLQEVGGGGTANWVMQGSDTEFTLFDFETPSLPLRVLEGAESSTLLLGQDGRVGVGLDTFNGTAVAAKLEVAGDGLFRGDDATMVVRNSAAAPAARELLRLENNGGSYMTLDNQEAGKSWFIVHENADPHRFIIADGVNDGPELELSAGGDLTVQGNFISGATTLNVPDYVFGPDYALRPLAEVAAFIGTNRHLPEVPSAAEIAAQGLDMTDMQMALLKKVEELTLYTLEQEDRIARLEAALAGR</sequence>
<feature type="chain" id="PRO_5016976184" evidence="1">
    <location>
        <begin position="23"/>
        <end position="414"/>
    </location>
</feature>
<evidence type="ECO:0000256" key="1">
    <source>
        <dbReference type="SAM" id="SignalP"/>
    </source>
</evidence>
<dbReference type="Proteomes" id="UP000253977">
    <property type="component" value="Unassembled WGS sequence"/>
</dbReference>
<keyword evidence="1" id="KW-0732">Signal</keyword>
<dbReference type="OrthoDB" id="4463518at2"/>
<dbReference type="AlphaFoldDB" id="A0A369TGA3"/>
<dbReference type="EMBL" id="QPMK01000023">
    <property type="protein sequence ID" value="RDD64389.1"/>
    <property type="molecule type" value="Genomic_DNA"/>
</dbReference>
<protein>
    <submittedName>
        <fullName evidence="2">Uncharacterized protein</fullName>
    </submittedName>
</protein>
<gene>
    <name evidence="2" type="ORF">DU478_20550</name>
</gene>
<feature type="signal peptide" evidence="1">
    <location>
        <begin position="1"/>
        <end position="22"/>
    </location>
</feature>
<dbReference type="RefSeq" id="WP_114512742.1">
    <property type="nucleotide sequence ID" value="NZ_QPMK01000023.1"/>
</dbReference>
<keyword evidence="3" id="KW-1185">Reference proteome</keyword>
<reference evidence="2 3" key="1">
    <citation type="submission" date="2018-07" db="EMBL/GenBank/DDBJ databases">
        <title>Thalassococcus profundi sp. nov., a marine bacterium isolated from deep seawater of Okinawa Trough.</title>
        <authorList>
            <person name="Yu M."/>
        </authorList>
    </citation>
    <scope>NUCLEOTIDE SEQUENCE [LARGE SCALE GENOMIC DNA]</scope>
    <source>
        <strain evidence="2 3">WRAS1</strain>
    </source>
</reference>
<name>A0A369TGA3_9RHOB</name>
<organism evidence="2 3">
    <name type="scientific">Thalassococcus profundi</name>
    <dbReference type="NCBI Taxonomy" id="2282382"/>
    <lineage>
        <taxon>Bacteria</taxon>
        <taxon>Pseudomonadati</taxon>
        <taxon>Pseudomonadota</taxon>
        <taxon>Alphaproteobacteria</taxon>
        <taxon>Rhodobacterales</taxon>
        <taxon>Roseobacteraceae</taxon>
        <taxon>Thalassococcus</taxon>
    </lineage>
</organism>
<comment type="caution">
    <text evidence="2">The sequence shown here is derived from an EMBL/GenBank/DDBJ whole genome shotgun (WGS) entry which is preliminary data.</text>
</comment>
<proteinExistence type="predicted"/>
<accession>A0A369TGA3</accession>
<evidence type="ECO:0000313" key="2">
    <source>
        <dbReference type="EMBL" id="RDD64389.1"/>
    </source>
</evidence>
<evidence type="ECO:0000313" key="3">
    <source>
        <dbReference type="Proteomes" id="UP000253977"/>
    </source>
</evidence>